<dbReference type="InterPro" id="IPR001910">
    <property type="entry name" value="Inosine/uridine_hydrolase_dom"/>
</dbReference>
<comment type="caution">
    <text evidence="5">The sequence shown here is derived from an EMBL/GenBank/DDBJ whole genome shotgun (WGS) entry which is preliminary data.</text>
</comment>
<evidence type="ECO:0000313" key="6">
    <source>
        <dbReference type="Proteomes" id="UP000193467"/>
    </source>
</evidence>
<dbReference type="PANTHER" id="PTHR12304">
    <property type="entry name" value="INOSINE-URIDINE PREFERRING NUCLEOSIDE HYDROLASE"/>
    <property type="match status" value="1"/>
</dbReference>
<dbReference type="GO" id="GO:0006152">
    <property type="term" value="P:purine nucleoside catabolic process"/>
    <property type="evidence" value="ECO:0007669"/>
    <property type="project" value="TreeGrafter"/>
</dbReference>
<proteinExistence type="inferred from homology"/>
<evidence type="ECO:0000256" key="3">
    <source>
        <dbReference type="ARBA" id="ARBA00023295"/>
    </source>
</evidence>
<dbReference type="OrthoDB" id="432381at2759"/>
<dbReference type="GO" id="GO:0005829">
    <property type="term" value="C:cytosol"/>
    <property type="evidence" value="ECO:0007669"/>
    <property type="project" value="TreeGrafter"/>
</dbReference>
<reference evidence="5 6" key="1">
    <citation type="submission" date="2016-07" db="EMBL/GenBank/DDBJ databases">
        <title>Pervasive Adenine N6-methylation of Active Genes in Fungi.</title>
        <authorList>
            <consortium name="DOE Joint Genome Institute"/>
            <person name="Mondo S.J."/>
            <person name="Dannebaum R.O."/>
            <person name="Kuo R.C."/>
            <person name="Labutti K."/>
            <person name="Haridas S."/>
            <person name="Kuo A."/>
            <person name="Salamov A."/>
            <person name="Ahrendt S.R."/>
            <person name="Lipzen A."/>
            <person name="Sullivan W."/>
            <person name="Andreopoulos W.B."/>
            <person name="Clum A."/>
            <person name="Lindquist E."/>
            <person name="Daum C."/>
            <person name="Ramamoorthy G.K."/>
            <person name="Gryganskyi A."/>
            <person name="Culley D."/>
            <person name="Magnuson J.K."/>
            <person name="James T.Y."/>
            <person name="O'Malley M.A."/>
            <person name="Stajich J.E."/>
            <person name="Spatafora J.W."/>
            <person name="Visel A."/>
            <person name="Grigoriev I.V."/>
        </authorList>
    </citation>
    <scope>NUCLEOTIDE SEQUENCE [LARGE SCALE GENOMIC DNA]</scope>
    <source>
        <strain evidence="5 6">62-1032</strain>
    </source>
</reference>
<dbReference type="SUPFAM" id="SSF53590">
    <property type="entry name" value="Nucleoside hydrolase"/>
    <property type="match status" value="1"/>
</dbReference>
<sequence>MRSLSTPARTKVFLDCDPGRDDAVAILLALHLPEIDLVGISSVHGNSTIDAMTYNAVRLLVSYGSAEQATRIPVFKGSEFPLVAAPRTASTIHGADGLGGVEGLLDMSNERVAQQQSEALKSNAIIGMADACKALAPGEKLTLVGVGAFTNIALFISVFPDLLLEKVSQIVLMGGAEGRGNKSPVSESNVYCDPHAASIVFDCPIPVVICPLNLTHTAIFTDEIHSLLLQPNPTAPFSPEAPLPPAASDLRLSLSTNLTHFAAAYKRKYGFLGPPLHDPLTIAYIARPELFKGTRYRVDVELKGDHSVGATVVDLWEYKKEQVDQDPSNWGRKGKNVLILEEVDVPAFYKLFLEAVDAADKVCPIGAR</sequence>
<dbReference type="STRING" id="106004.A0A1Y2DZU6"/>
<dbReference type="Gene3D" id="3.90.245.10">
    <property type="entry name" value="Ribonucleoside hydrolase-like"/>
    <property type="match status" value="1"/>
</dbReference>
<dbReference type="FunCoup" id="A0A1Y2DZU6">
    <property type="interactions" value="288"/>
</dbReference>
<dbReference type="InterPro" id="IPR036452">
    <property type="entry name" value="Ribo_hydro-like"/>
</dbReference>
<evidence type="ECO:0000259" key="4">
    <source>
        <dbReference type="Pfam" id="PF01156"/>
    </source>
</evidence>
<name>A0A1Y2DZU6_9BASI</name>
<keyword evidence="3" id="KW-0326">Glycosidase</keyword>
<organism evidence="5 6">
    <name type="scientific">Leucosporidium creatinivorum</name>
    <dbReference type="NCBI Taxonomy" id="106004"/>
    <lineage>
        <taxon>Eukaryota</taxon>
        <taxon>Fungi</taxon>
        <taxon>Dikarya</taxon>
        <taxon>Basidiomycota</taxon>
        <taxon>Pucciniomycotina</taxon>
        <taxon>Microbotryomycetes</taxon>
        <taxon>Leucosporidiales</taxon>
        <taxon>Leucosporidium</taxon>
    </lineage>
</organism>
<evidence type="ECO:0000256" key="2">
    <source>
        <dbReference type="ARBA" id="ARBA00022801"/>
    </source>
</evidence>
<dbReference type="Proteomes" id="UP000193467">
    <property type="component" value="Unassembled WGS sequence"/>
</dbReference>
<dbReference type="AlphaFoldDB" id="A0A1Y2DZU6"/>
<dbReference type="InterPro" id="IPR015910">
    <property type="entry name" value="I/U_nuclsd_hydro_CS"/>
</dbReference>
<dbReference type="GO" id="GO:0045437">
    <property type="term" value="F:uridine nucleosidase activity"/>
    <property type="evidence" value="ECO:0007669"/>
    <property type="project" value="UniProtKB-ARBA"/>
</dbReference>
<feature type="domain" description="Inosine/uridine-preferring nucleoside hydrolase" evidence="4">
    <location>
        <begin position="12"/>
        <end position="350"/>
    </location>
</feature>
<protein>
    <submittedName>
        <fullName evidence="5">Inosine/uridine-preferring nucleoside hydrolase domain-containing protein</fullName>
    </submittedName>
</protein>
<accession>A0A1Y2DZU6</accession>
<keyword evidence="2 5" id="KW-0378">Hydrolase</keyword>
<dbReference type="GO" id="GO:0008477">
    <property type="term" value="F:purine nucleosidase activity"/>
    <property type="evidence" value="ECO:0007669"/>
    <property type="project" value="TreeGrafter"/>
</dbReference>
<dbReference type="InParanoid" id="A0A1Y2DZU6"/>
<dbReference type="PROSITE" id="PS01247">
    <property type="entry name" value="IUNH"/>
    <property type="match status" value="1"/>
</dbReference>
<dbReference type="PANTHER" id="PTHR12304:SF4">
    <property type="entry name" value="URIDINE NUCLEOSIDASE"/>
    <property type="match status" value="1"/>
</dbReference>
<comment type="similarity">
    <text evidence="1">Belongs to the IUNH family.</text>
</comment>
<evidence type="ECO:0000256" key="1">
    <source>
        <dbReference type="ARBA" id="ARBA00009176"/>
    </source>
</evidence>
<keyword evidence="6" id="KW-1185">Reference proteome</keyword>
<gene>
    <name evidence="5" type="ORF">BCR35DRAFT_354991</name>
</gene>
<evidence type="ECO:0000313" key="5">
    <source>
        <dbReference type="EMBL" id="ORY64626.1"/>
    </source>
</evidence>
<dbReference type="Pfam" id="PF01156">
    <property type="entry name" value="IU_nuc_hydro"/>
    <property type="match status" value="1"/>
</dbReference>
<dbReference type="EMBL" id="MCGR01000066">
    <property type="protein sequence ID" value="ORY64626.1"/>
    <property type="molecule type" value="Genomic_DNA"/>
</dbReference>
<dbReference type="InterPro" id="IPR023186">
    <property type="entry name" value="IUNH"/>
</dbReference>